<evidence type="ECO:0000256" key="3">
    <source>
        <dbReference type="ARBA" id="ARBA00022617"/>
    </source>
</evidence>
<name>A0AAW0QNP3_9PEZI</name>
<keyword evidence="3 6" id="KW-0349">Heme</keyword>
<accession>A0AAW0QNP3</accession>
<dbReference type="Pfam" id="PF00067">
    <property type="entry name" value="p450"/>
    <property type="match status" value="1"/>
</dbReference>
<dbReference type="InterPro" id="IPR050121">
    <property type="entry name" value="Cytochrome_P450_monoxygenase"/>
</dbReference>
<dbReference type="PANTHER" id="PTHR24305">
    <property type="entry name" value="CYTOCHROME P450"/>
    <property type="match status" value="1"/>
</dbReference>
<gene>
    <name evidence="7" type="ORF">PG999_007770</name>
</gene>
<reference evidence="7 8" key="1">
    <citation type="submission" date="2023-01" db="EMBL/GenBank/DDBJ databases">
        <title>Analysis of 21 Apiospora genomes using comparative genomics revels a genus with tremendous synthesis potential of carbohydrate active enzymes and secondary metabolites.</title>
        <authorList>
            <person name="Sorensen T."/>
        </authorList>
    </citation>
    <scope>NUCLEOTIDE SEQUENCE [LARGE SCALE GENOMIC DNA]</scope>
    <source>
        <strain evidence="7 8">CBS 117206</strain>
    </source>
</reference>
<proteinExistence type="inferred from homology"/>
<dbReference type="SUPFAM" id="SSF48264">
    <property type="entry name" value="Cytochrome P450"/>
    <property type="match status" value="1"/>
</dbReference>
<keyword evidence="5 6" id="KW-0408">Iron</keyword>
<dbReference type="AlphaFoldDB" id="A0AAW0QNP3"/>
<dbReference type="PRINTS" id="PR00463">
    <property type="entry name" value="EP450I"/>
</dbReference>
<evidence type="ECO:0000256" key="6">
    <source>
        <dbReference type="PIRSR" id="PIRSR602401-1"/>
    </source>
</evidence>
<sequence length="362" mass="42198">MHKHTDAFVDRMKEFGSAPEGIELRKWTDWMAMDASADFTYSREMHQLRDMKSSRFLNQLWLVNFFVFANQVFKRIPILSPLKYPFVRPSVLANFSEILKTNEEALESRIKRRGNVEHLDHFEALLPANAPAPTQKEKKRIDIITGHLVIAGYEPIANQIYSAIIFSLLEPTCLDYLVKEIRMAFRKYDDIQIKDLGSLQYLHASLMETLRITVLQSSGQSRVSPGATVDGHHVPKGVTVSYAFLAFTRESRYFHDAHSYRPQHWLPEGHPLWDPAFRNDATDSFHPFSQGPRPCPGLSLAWQETRLFLAKVLWQFDAEMLPNQRIVFERDFRMFPMWQKPEFWVRFHLVARENILTNSAQS</sequence>
<dbReference type="GO" id="GO:0016705">
    <property type="term" value="F:oxidoreductase activity, acting on paired donors, with incorporation or reduction of molecular oxygen"/>
    <property type="evidence" value="ECO:0007669"/>
    <property type="project" value="InterPro"/>
</dbReference>
<evidence type="ECO:0000256" key="5">
    <source>
        <dbReference type="ARBA" id="ARBA00023004"/>
    </source>
</evidence>
<evidence type="ECO:0000256" key="2">
    <source>
        <dbReference type="ARBA" id="ARBA00010617"/>
    </source>
</evidence>
<comment type="similarity">
    <text evidence="2">Belongs to the cytochrome P450 family.</text>
</comment>
<dbReference type="PANTHER" id="PTHR24305:SF210">
    <property type="entry name" value="CYTOCHROME P450 MONOOXYGENASE ASQL-RELATED"/>
    <property type="match status" value="1"/>
</dbReference>
<organism evidence="7 8">
    <name type="scientific">Apiospora kogelbergensis</name>
    <dbReference type="NCBI Taxonomy" id="1337665"/>
    <lineage>
        <taxon>Eukaryota</taxon>
        <taxon>Fungi</taxon>
        <taxon>Dikarya</taxon>
        <taxon>Ascomycota</taxon>
        <taxon>Pezizomycotina</taxon>
        <taxon>Sordariomycetes</taxon>
        <taxon>Xylariomycetidae</taxon>
        <taxon>Amphisphaeriales</taxon>
        <taxon>Apiosporaceae</taxon>
        <taxon>Apiospora</taxon>
    </lineage>
</organism>
<dbReference type="Gene3D" id="1.10.630.10">
    <property type="entry name" value="Cytochrome P450"/>
    <property type="match status" value="1"/>
</dbReference>
<keyword evidence="4 6" id="KW-0479">Metal-binding</keyword>
<dbReference type="GO" id="GO:0005506">
    <property type="term" value="F:iron ion binding"/>
    <property type="evidence" value="ECO:0007669"/>
    <property type="project" value="InterPro"/>
</dbReference>
<evidence type="ECO:0000313" key="8">
    <source>
        <dbReference type="Proteomes" id="UP001392437"/>
    </source>
</evidence>
<protein>
    <submittedName>
        <fullName evidence="7">Benzoate 4-monooxygenase cytochrome P450</fullName>
    </submittedName>
</protein>
<dbReference type="EMBL" id="JAQQWP010000007">
    <property type="protein sequence ID" value="KAK8109633.1"/>
    <property type="molecule type" value="Genomic_DNA"/>
</dbReference>
<comment type="caution">
    <text evidence="7">The sequence shown here is derived from an EMBL/GenBank/DDBJ whole genome shotgun (WGS) entry which is preliminary data.</text>
</comment>
<keyword evidence="8" id="KW-1185">Reference proteome</keyword>
<dbReference type="InterPro" id="IPR002401">
    <property type="entry name" value="Cyt_P450_E_grp-I"/>
</dbReference>
<dbReference type="InterPro" id="IPR036396">
    <property type="entry name" value="Cyt_P450_sf"/>
</dbReference>
<comment type="cofactor">
    <cofactor evidence="1 6">
        <name>heme</name>
        <dbReference type="ChEBI" id="CHEBI:30413"/>
    </cofactor>
</comment>
<dbReference type="InterPro" id="IPR001128">
    <property type="entry name" value="Cyt_P450"/>
</dbReference>
<dbReference type="GO" id="GO:0004497">
    <property type="term" value="F:monooxygenase activity"/>
    <property type="evidence" value="ECO:0007669"/>
    <property type="project" value="InterPro"/>
</dbReference>
<feature type="binding site" description="axial binding residue" evidence="6">
    <location>
        <position position="295"/>
    </location>
    <ligand>
        <name>heme</name>
        <dbReference type="ChEBI" id="CHEBI:30413"/>
    </ligand>
    <ligandPart>
        <name>Fe</name>
        <dbReference type="ChEBI" id="CHEBI:18248"/>
    </ligandPart>
</feature>
<evidence type="ECO:0000313" key="7">
    <source>
        <dbReference type="EMBL" id="KAK8109633.1"/>
    </source>
</evidence>
<dbReference type="Proteomes" id="UP001392437">
    <property type="component" value="Unassembled WGS sequence"/>
</dbReference>
<evidence type="ECO:0000256" key="1">
    <source>
        <dbReference type="ARBA" id="ARBA00001971"/>
    </source>
</evidence>
<dbReference type="GO" id="GO:0020037">
    <property type="term" value="F:heme binding"/>
    <property type="evidence" value="ECO:0007669"/>
    <property type="project" value="InterPro"/>
</dbReference>
<evidence type="ECO:0000256" key="4">
    <source>
        <dbReference type="ARBA" id="ARBA00022723"/>
    </source>
</evidence>